<sequence length="489" mass="55390">MENFQVYRDIQARTGGDIYIGVVGPVRTGKSTFIRRFMELVALPDMEPAKQAEVRDQLPLSGSGKLITTVEPKFIPKEAVNVNLGDDQKVRIRLIDCVGFLVKDASGHIEDGRERMVKTPWFEKAIPFHEAAETGTRKVIQEHATIGLVVTTDGSFGELPRENFADAEALTINLLKKQGKPFLILVNSQMPYKEETQELVRNLQNKYGVTTMAANCEQLRKEDVTRILSNILYEFPVSEIQFFVPKWVEMLPNDHELKLKLLEQIREQMKKLLHIKNITRESVQLTAPFVQDVLLEEVSLSSGKVRIRIQIRDEYYYRMLSEMSGIQMETEYDLIHTMKELAAMKEQYVKVQAALESVRESGYGVVVPELGEIQIEEPSVIRQGSKYGVRIKSKSPSIHMIKANIETEIAPIVGTEQQAKDLIQYIGESGQRGESIWETNIFGKSIEQLVQDGIRSKLTSIGEESQSKLQDTMQKIVNDSKGGMVCIII</sequence>
<evidence type="ECO:0000313" key="18">
    <source>
        <dbReference type="Proteomes" id="UP000284220"/>
    </source>
</evidence>
<dbReference type="NCBIfam" id="TIGR02836">
    <property type="entry name" value="spore_IV_A"/>
    <property type="match status" value="1"/>
</dbReference>
<dbReference type="Pfam" id="PF09547">
    <property type="entry name" value="SpoIVA_ATPase"/>
    <property type="match status" value="1"/>
</dbReference>
<dbReference type="EMBL" id="QRZI01000003">
    <property type="protein sequence ID" value="RGV65094.1"/>
    <property type="molecule type" value="Genomic_DNA"/>
</dbReference>
<dbReference type="InterPro" id="IPR027417">
    <property type="entry name" value="P-loop_NTPase"/>
</dbReference>
<dbReference type="Proteomes" id="UP000265828">
    <property type="component" value="Unassembled WGS sequence"/>
</dbReference>
<dbReference type="EMBL" id="QROS01000003">
    <property type="protein sequence ID" value="RHL48983.1"/>
    <property type="molecule type" value="Genomic_DNA"/>
</dbReference>
<evidence type="ECO:0000313" key="20">
    <source>
        <dbReference type="Proteomes" id="UP000285897"/>
    </source>
</evidence>
<dbReference type="EMBL" id="QRUH01000003">
    <property type="protein sequence ID" value="RGR50043.1"/>
    <property type="molecule type" value="Genomic_DNA"/>
</dbReference>
<evidence type="ECO:0000313" key="6">
    <source>
        <dbReference type="EMBL" id="RGR50043.1"/>
    </source>
</evidence>
<reference evidence="4 13" key="1">
    <citation type="submission" date="2015-09" db="EMBL/GenBank/DDBJ databases">
        <authorList>
            <consortium name="Pathogen Informatics"/>
        </authorList>
    </citation>
    <scope>NUCLEOTIDE SEQUENCE [LARGE SCALE GENOMIC DNA]</scope>
    <source>
        <strain evidence="4 13">2789STDY5834921</strain>
    </source>
</reference>
<dbReference type="Proteomes" id="UP000285839">
    <property type="component" value="Unassembled WGS sequence"/>
</dbReference>
<gene>
    <name evidence="4" type="primary">spoIVA</name>
    <name evidence="11" type="ORF">DW021_06570</name>
    <name evidence="10" type="ORF">DW222_08805</name>
    <name evidence="9" type="ORF">DW272_09785</name>
    <name evidence="8" type="ORF">DW723_17575</name>
    <name evidence="7" type="ORF">DWW07_05450</name>
    <name evidence="6" type="ORF">DWY46_06420</name>
    <name evidence="5" type="ORF">DWZ12_01240</name>
    <name evidence="12" type="ORF">EAI82_09325</name>
    <name evidence="4" type="ORF">ERS852533_00928</name>
</gene>
<evidence type="ECO:0000313" key="12">
    <source>
        <dbReference type="EMBL" id="RYT66739.1"/>
    </source>
</evidence>
<feature type="domain" description="Stage IV sporulation protein A middle" evidence="2">
    <location>
        <begin position="237"/>
        <end position="414"/>
    </location>
</feature>
<evidence type="ECO:0000313" key="17">
    <source>
        <dbReference type="Proteomes" id="UP000284024"/>
    </source>
</evidence>
<dbReference type="Proteomes" id="UP000284024">
    <property type="component" value="Unassembled WGS sequence"/>
</dbReference>
<evidence type="ECO:0000313" key="4">
    <source>
        <dbReference type="EMBL" id="CUP30805.1"/>
    </source>
</evidence>
<dbReference type="GO" id="GO:0005524">
    <property type="term" value="F:ATP binding"/>
    <property type="evidence" value="ECO:0007669"/>
    <property type="project" value="InterPro"/>
</dbReference>
<dbReference type="Pfam" id="PF20438">
    <property type="entry name" value="SpoIVA_middle"/>
    <property type="match status" value="1"/>
</dbReference>
<evidence type="ECO:0000313" key="13">
    <source>
        <dbReference type="Proteomes" id="UP000095413"/>
    </source>
</evidence>
<dbReference type="InterPro" id="IPR046840">
    <property type="entry name" value="SpoIVA_C"/>
</dbReference>
<dbReference type="GO" id="GO:0043934">
    <property type="term" value="P:sporulation"/>
    <property type="evidence" value="ECO:0007669"/>
    <property type="project" value="InterPro"/>
</dbReference>
<dbReference type="EMBL" id="QRHZ01000004">
    <property type="protein sequence ID" value="RHG17324.1"/>
    <property type="molecule type" value="Genomic_DNA"/>
</dbReference>
<dbReference type="Proteomes" id="UP000283585">
    <property type="component" value="Unassembled WGS sequence"/>
</dbReference>
<dbReference type="OrthoDB" id="9761464at2"/>
<dbReference type="Proteomes" id="UP000095413">
    <property type="component" value="Unassembled WGS sequence"/>
</dbReference>
<evidence type="ECO:0000313" key="8">
    <source>
        <dbReference type="EMBL" id="RHE68954.1"/>
    </source>
</evidence>
<dbReference type="RefSeq" id="WP_005423484.1">
    <property type="nucleotide sequence ID" value="NZ_CP176627.1"/>
</dbReference>
<dbReference type="InterPro" id="IPR046841">
    <property type="entry name" value="SpoIVA_middle"/>
</dbReference>
<dbReference type="EMBL" id="RCXQ01000007">
    <property type="protein sequence ID" value="RYT66739.1"/>
    <property type="molecule type" value="Genomic_DNA"/>
</dbReference>
<dbReference type="GO" id="GO:0016887">
    <property type="term" value="F:ATP hydrolysis activity"/>
    <property type="evidence" value="ECO:0007669"/>
    <property type="project" value="InterPro"/>
</dbReference>
<evidence type="ECO:0000259" key="2">
    <source>
        <dbReference type="Pfam" id="PF20438"/>
    </source>
</evidence>
<reference evidence="14 15" key="2">
    <citation type="submission" date="2018-08" db="EMBL/GenBank/DDBJ databases">
        <title>A genome reference for cultivated species of the human gut microbiota.</title>
        <authorList>
            <person name="Zou Y."/>
            <person name="Xue W."/>
            <person name="Luo G."/>
        </authorList>
    </citation>
    <scope>NUCLEOTIDE SEQUENCE [LARGE SCALE GENOMIC DNA]</scope>
    <source>
        <strain evidence="7 14">AF14-23</strain>
        <strain evidence="6 19">AF25-21</strain>
        <strain evidence="5 15">AF29-2BH</strain>
        <strain evidence="11 20">AF37-6AC</strain>
        <strain evidence="10 17">AM18-2AC</strain>
        <strain evidence="9 18">AM22-9LB</strain>
        <strain evidence="8 16">AM27-32LB</strain>
    </source>
</reference>
<evidence type="ECO:0000313" key="7">
    <source>
        <dbReference type="EMBL" id="RGV65094.1"/>
    </source>
</evidence>
<dbReference type="InterPro" id="IPR046842">
    <property type="entry name" value="SpoIVA_ATPase"/>
</dbReference>
<dbReference type="EMBL" id="CZBA01000004">
    <property type="protein sequence ID" value="CUP30805.1"/>
    <property type="molecule type" value="Genomic_DNA"/>
</dbReference>
<dbReference type="Pfam" id="PF20439">
    <property type="entry name" value="SpoIVA_C"/>
    <property type="match status" value="1"/>
</dbReference>
<evidence type="ECO:0000313" key="11">
    <source>
        <dbReference type="EMBL" id="RHL48983.1"/>
    </source>
</evidence>
<evidence type="ECO:0000259" key="1">
    <source>
        <dbReference type="Pfam" id="PF09547"/>
    </source>
</evidence>
<name>A0A174M9Q7_9FIRM</name>
<accession>A0A174M9Q7</accession>
<dbReference type="SUPFAM" id="SSF52540">
    <property type="entry name" value="P-loop containing nucleoside triphosphate hydrolases"/>
    <property type="match status" value="1"/>
</dbReference>
<evidence type="ECO:0000313" key="15">
    <source>
        <dbReference type="Proteomes" id="UP000283585"/>
    </source>
</evidence>
<dbReference type="AlphaFoldDB" id="A0A174M9Q7"/>
<dbReference type="Gene3D" id="3.40.50.300">
    <property type="entry name" value="P-loop containing nucleotide triphosphate hydrolases"/>
    <property type="match status" value="1"/>
</dbReference>
<proteinExistence type="predicted"/>
<dbReference type="Proteomes" id="UP000293506">
    <property type="component" value="Unassembled WGS sequence"/>
</dbReference>
<evidence type="ECO:0000313" key="5">
    <source>
        <dbReference type="EMBL" id="RGQ07850.1"/>
    </source>
</evidence>
<dbReference type="EMBL" id="QSKO01000050">
    <property type="protein sequence ID" value="RHE68954.1"/>
    <property type="molecule type" value="Genomic_DNA"/>
</dbReference>
<evidence type="ECO:0000313" key="10">
    <source>
        <dbReference type="EMBL" id="RHH18436.1"/>
    </source>
</evidence>
<dbReference type="EMBL" id="QRSS01000001">
    <property type="protein sequence ID" value="RGQ07850.1"/>
    <property type="molecule type" value="Genomic_DNA"/>
</dbReference>
<dbReference type="PIRSF" id="PIRSF007466">
    <property type="entry name" value="SpoIVA"/>
    <property type="match status" value="1"/>
</dbReference>
<evidence type="ECO:0000313" key="19">
    <source>
        <dbReference type="Proteomes" id="UP000285839"/>
    </source>
</evidence>
<dbReference type="Proteomes" id="UP000284220">
    <property type="component" value="Unassembled WGS sequence"/>
</dbReference>
<organism evidence="4 13">
    <name type="scientific">Blautia obeum</name>
    <dbReference type="NCBI Taxonomy" id="40520"/>
    <lineage>
        <taxon>Bacteria</taxon>
        <taxon>Bacillati</taxon>
        <taxon>Bacillota</taxon>
        <taxon>Clostridia</taxon>
        <taxon>Lachnospirales</taxon>
        <taxon>Lachnospiraceae</taxon>
        <taxon>Blautia</taxon>
    </lineage>
</organism>
<evidence type="ECO:0000313" key="14">
    <source>
        <dbReference type="Proteomes" id="UP000265828"/>
    </source>
</evidence>
<evidence type="ECO:0000259" key="3">
    <source>
        <dbReference type="Pfam" id="PF20439"/>
    </source>
</evidence>
<dbReference type="CDD" id="cd00882">
    <property type="entry name" value="Ras_like_GTPase"/>
    <property type="match status" value="1"/>
</dbReference>
<dbReference type="InterPro" id="IPR014201">
    <property type="entry name" value="Spore_IV_A"/>
</dbReference>
<dbReference type="GeneID" id="79803886"/>
<evidence type="ECO:0000313" key="9">
    <source>
        <dbReference type="EMBL" id="RHG17324.1"/>
    </source>
</evidence>
<dbReference type="EMBL" id="QRJH01000004">
    <property type="protein sequence ID" value="RHH18436.1"/>
    <property type="molecule type" value="Genomic_DNA"/>
</dbReference>
<dbReference type="Proteomes" id="UP000285897">
    <property type="component" value="Unassembled WGS sequence"/>
</dbReference>
<protein>
    <submittedName>
        <fullName evidence="4">Stage IV sporulation protein A</fullName>
    </submittedName>
</protein>
<reference evidence="12 21" key="3">
    <citation type="journal article" date="2019" name="Science, e1252229">
        <title>Invertible promoters mediate bacterial phase variation, antibiotic resistance, and host adaptation in the gut.</title>
        <authorList>
            <person name="Jiang X."/>
            <person name="Hall A.B."/>
            <person name="Arthur T.D."/>
            <person name="Plichta D.R."/>
            <person name="Covington C.T."/>
            <person name="Poyet M."/>
            <person name="Crothers J."/>
            <person name="Moses P.L."/>
            <person name="Tolonen A.C."/>
            <person name="Vlamakis H."/>
            <person name="Alm E.J."/>
            <person name="Xavier R.J."/>
        </authorList>
    </citation>
    <scope>NUCLEOTIDE SEQUENCE [LARGE SCALE GENOMIC DNA]</scope>
    <source>
        <strain evidence="12">Af_0058</strain>
        <strain evidence="21">af_0058</strain>
    </source>
</reference>
<evidence type="ECO:0000313" key="16">
    <source>
        <dbReference type="Proteomes" id="UP000283928"/>
    </source>
</evidence>
<evidence type="ECO:0000313" key="21">
    <source>
        <dbReference type="Proteomes" id="UP000293506"/>
    </source>
</evidence>
<dbReference type="Proteomes" id="UP000283928">
    <property type="component" value="Unassembled WGS sequence"/>
</dbReference>
<feature type="domain" description="Stage IV sporulation protein A ATPase" evidence="1">
    <location>
        <begin position="1"/>
        <end position="236"/>
    </location>
</feature>
<feature type="domain" description="Sporulation stage IV protein A C-terminal" evidence="3">
    <location>
        <begin position="415"/>
        <end position="489"/>
    </location>
</feature>